<evidence type="ECO:0000259" key="8">
    <source>
        <dbReference type="PROSITE" id="PS50097"/>
    </source>
</evidence>
<dbReference type="Gene3D" id="3.30.710.10">
    <property type="entry name" value="Potassium Channel Kv1.1, Chain A"/>
    <property type="match status" value="1"/>
</dbReference>
<evidence type="ECO:0000256" key="2">
    <source>
        <dbReference type="ARBA" id="ARBA00008816"/>
    </source>
</evidence>
<dbReference type="InterPro" id="IPR036938">
    <property type="entry name" value="PAP2/HPO_sf"/>
</dbReference>
<dbReference type="AlphaFoldDB" id="A0A4S8W0E5"/>
<organism evidence="9 10">
    <name type="scientific">Aureobasidium pullulans</name>
    <name type="common">Black yeast</name>
    <name type="synonym">Pullularia pullulans</name>
    <dbReference type="NCBI Taxonomy" id="5580"/>
    <lineage>
        <taxon>Eukaryota</taxon>
        <taxon>Fungi</taxon>
        <taxon>Dikarya</taxon>
        <taxon>Ascomycota</taxon>
        <taxon>Pezizomycotina</taxon>
        <taxon>Dothideomycetes</taxon>
        <taxon>Dothideomycetidae</taxon>
        <taxon>Dothideales</taxon>
        <taxon>Saccotheciaceae</taxon>
        <taxon>Aureobasidium</taxon>
    </lineage>
</organism>
<keyword evidence="4 7" id="KW-1133">Transmembrane helix</keyword>
<dbReference type="GO" id="GO:0016020">
    <property type="term" value="C:membrane"/>
    <property type="evidence" value="ECO:0007669"/>
    <property type="project" value="UniProtKB-SubCell"/>
</dbReference>
<sequence>MSTAAPPNDDLMPSFFNNNMFSDVILRFGKYEINAHKIDELSNSYNQDLLFNAKCAAMFAEEYAVVSLAGDGWGRERNPDLHTKDLLARERNTTEFFDNPEFADITLTIGKDCEFNAHKVVLAGHSTSFLAHFDAGHSAHRMSFDNNDDDPAMVLALIRRMYMPLPPDIPLPSYADLCLLARSFGCHAVASGLELQFMDLLVREPINARYISSVSKVCGPEAGEHKNTALSEQIFQDVLERITDGESYPTFWIIILAILFLAIDKVNGFRQHFALQNYTLQYPYAVHERVPAGICYVIVVMCPAAIICFWTLVIDGLFAHSQPTDNEGTGRRLGRYRLVDRLWELNCGILGLALSEGTAFVITGALKNTVGKPRPDLIDRCQPRAGSVDPSPYGLSNSTICTQTDMSILRDGFRSFPSGHSSSSFAGLFYLSLYLAAKLHIWDSRGEVWKIFVVMIPTLGAALIAASRIMDARHHPFDVITGSMLGIACAWLAYRQYFPPVSETWRKGRAYPIRTWGQETAPPASISTAYEPYGRQETEMQAPSQRRHTQHSRHPGSDSQAMLATHAAPLPSGGLAGTAADRRRDEWDASSTEEDEFELQQQPRYPPGAVMGESTAYLPRAHMGTTSDQV</sequence>
<dbReference type="PROSITE" id="PS50097">
    <property type="entry name" value="BTB"/>
    <property type="match status" value="1"/>
</dbReference>
<dbReference type="GO" id="GO:0046839">
    <property type="term" value="P:phospholipid dephosphorylation"/>
    <property type="evidence" value="ECO:0007669"/>
    <property type="project" value="TreeGrafter"/>
</dbReference>
<name>A0A4S8W0E5_AURPU</name>
<dbReference type="InterPro" id="IPR000210">
    <property type="entry name" value="BTB/POZ_dom"/>
</dbReference>
<dbReference type="Pfam" id="PF00651">
    <property type="entry name" value="BTB"/>
    <property type="match status" value="1"/>
</dbReference>
<dbReference type="PANTHER" id="PTHR10165:SF158">
    <property type="entry name" value="PAP2 DOMAIN PROTEIN (AFU_ORTHOLOGUE AFUA_4G08970)"/>
    <property type="match status" value="1"/>
</dbReference>
<keyword evidence="5 7" id="KW-0472">Membrane</keyword>
<keyword evidence="3 7" id="KW-0812">Transmembrane</keyword>
<feature type="compositionally biased region" description="Basic residues" evidence="6">
    <location>
        <begin position="545"/>
        <end position="554"/>
    </location>
</feature>
<dbReference type="SUPFAM" id="SSF54695">
    <property type="entry name" value="POZ domain"/>
    <property type="match status" value="1"/>
</dbReference>
<comment type="similarity">
    <text evidence="2">Belongs to the PA-phosphatase related phosphoesterase family.</text>
</comment>
<feature type="transmembrane region" description="Helical" evidence="7">
    <location>
        <begin position="251"/>
        <end position="269"/>
    </location>
</feature>
<dbReference type="Gene3D" id="1.20.144.10">
    <property type="entry name" value="Phosphatidic acid phosphatase type 2/haloperoxidase"/>
    <property type="match status" value="1"/>
</dbReference>
<dbReference type="GO" id="GO:0008195">
    <property type="term" value="F:phosphatidate phosphatase activity"/>
    <property type="evidence" value="ECO:0007669"/>
    <property type="project" value="TreeGrafter"/>
</dbReference>
<dbReference type="SUPFAM" id="SSF48317">
    <property type="entry name" value="Acid phosphatase/Vanadium-dependent haloperoxidase"/>
    <property type="match status" value="1"/>
</dbReference>
<proteinExistence type="inferred from homology"/>
<feature type="region of interest" description="Disordered" evidence="6">
    <location>
        <begin position="536"/>
        <end position="630"/>
    </location>
</feature>
<evidence type="ECO:0000313" key="9">
    <source>
        <dbReference type="EMBL" id="THW18317.1"/>
    </source>
</evidence>
<dbReference type="Pfam" id="PF01569">
    <property type="entry name" value="PAP2"/>
    <property type="match status" value="1"/>
</dbReference>
<comment type="caution">
    <text evidence="9">The sequence shown here is derived from an EMBL/GenBank/DDBJ whole genome shotgun (WGS) entry which is preliminary data.</text>
</comment>
<feature type="domain" description="BTB" evidence="8">
    <location>
        <begin position="103"/>
        <end position="162"/>
    </location>
</feature>
<accession>A0A4S8W0E5</accession>
<dbReference type="GO" id="GO:0006644">
    <property type="term" value="P:phospholipid metabolic process"/>
    <property type="evidence" value="ECO:0007669"/>
    <property type="project" value="InterPro"/>
</dbReference>
<evidence type="ECO:0000256" key="1">
    <source>
        <dbReference type="ARBA" id="ARBA00004141"/>
    </source>
</evidence>
<reference evidence="9 10" key="1">
    <citation type="submission" date="2018-10" db="EMBL/GenBank/DDBJ databases">
        <title>Fifty Aureobasidium pullulans genomes reveal a recombining polyextremotolerant generalist.</title>
        <authorList>
            <person name="Gostincar C."/>
            <person name="Turk M."/>
            <person name="Zajc J."/>
            <person name="Gunde-Cimerman N."/>
        </authorList>
    </citation>
    <scope>NUCLEOTIDE SEQUENCE [LARGE SCALE GENOMIC DNA]</scope>
    <source>
        <strain evidence="9 10">EXF-11318</strain>
    </source>
</reference>
<feature type="transmembrane region" description="Helical" evidence="7">
    <location>
        <begin position="448"/>
        <end position="465"/>
    </location>
</feature>
<dbReference type="EMBL" id="QZAJ01000088">
    <property type="protein sequence ID" value="THW18317.1"/>
    <property type="molecule type" value="Genomic_DNA"/>
</dbReference>
<dbReference type="InterPro" id="IPR000326">
    <property type="entry name" value="PAP2/HPO"/>
</dbReference>
<dbReference type="Proteomes" id="UP000308014">
    <property type="component" value="Unassembled WGS sequence"/>
</dbReference>
<dbReference type="CDD" id="cd03390">
    <property type="entry name" value="PAP2_containing_1_like"/>
    <property type="match status" value="1"/>
</dbReference>
<evidence type="ECO:0000313" key="10">
    <source>
        <dbReference type="Proteomes" id="UP000308014"/>
    </source>
</evidence>
<dbReference type="InterPro" id="IPR043216">
    <property type="entry name" value="PAP-like"/>
</dbReference>
<evidence type="ECO:0000256" key="4">
    <source>
        <dbReference type="ARBA" id="ARBA00022989"/>
    </source>
</evidence>
<feature type="transmembrane region" description="Helical" evidence="7">
    <location>
        <begin position="290"/>
        <end position="313"/>
    </location>
</feature>
<feature type="transmembrane region" description="Helical" evidence="7">
    <location>
        <begin position="343"/>
        <end position="366"/>
    </location>
</feature>
<gene>
    <name evidence="9" type="ORF">D6D24_03434</name>
</gene>
<dbReference type="PANTHER" id="PTHR10165">
    <property type="entry name" value="LIPID PHOSPHATE PHOSPHATASE"/>
    <property type="match status" value="1"/>
</dbReference>
<comment type="subcellular location">
    <subcellularLocation>
        <location evidence="1">Membrane</location>
        <topology evidence="1">Multi-pass membrane protein</topology>
    </subcellularLocation>
</comment>
<evidence type="ECO:0000256" key="5">
    <source>
        <dbReference type="ARBA" id="ARBA00023136"/>
    </source>
</evidence>
<evidence type="ECO:0000256" key="7">
    <source>
        <dbReference type="SAM" id="Phobius"/>
    </source>
</evidence>
<evidence type="ECO:0000256" key="3">
    <source>
        <dbReference type="ARBA" id="ARBA00022692"/>
    </source>
</evidence>
<dbReference type="InterPro" id="IPR011333">
    <property type="entry name" value="SKP1/BTB/POZ_sf"/>
</dbReference>
<dbReference type="SMART" id="SM00014">
    <property type="entry name" value="acidPPc"/>
    <property type="match status" value="1"/>
</dbReference>
<protein>
    <submittedName>
        <fullName evidence="9">PAP2-domain-containing protein</fullName>
    </submittedName>
</protein>
<evidence type="ECO:0000256" key="6">
    <source>
        <dbReference type="SAM" id="MobiDB-lite"/>
    </source>
</evidence>